<keyword evidence="3" id="KW-1185">Reference proteome</keyword>
<protein>
    <recommendedName>
        <fullName evidence="1">Reverse transcriptase domain-containing protein</fullName>
    </recommendedName>
</protein>
<sequence>MANSHRRFNHLRTLEANGVVFEEEFEVLANRLRVVLDQLISETQNSCVGGRQILNSVLIANECVDSREKSRVLGVICKLDIEKAYDHVNWEALLYLLNRMGFGAKWYMEQILHIRLLLLSFQAVTSLKVNVHKSEMVPIGEVVDVHVLAEILGCRVGSLPMSYLGMPLGASHNSPSIWNPILEKIKQKLAG</sequence>
<comment type="caution">
    <text evidence="2">The sequence shown here is derived from an EMBL/GenBank/DDBJ whole genome shotgun (WGS) entry which is preliminary data.</text>
</comment>
<reference evidence="2 3" key="1">
    <citation type="submission" date="2024-01" db="EMBL/GenBank/DDBJ databases">
        <title>A telomere-to-telomere, gap-free genome of sweet tea (Lithocarpus litseifolius).</title>
        <authorList>
            <person name="Zhou J."/>
        </authorList>
    </citation>
    <scope>NUCLEOTIDE SEQUENCE [LARGE SCALE GENOMIC DNA]</scope>
    <source>
        <strain evidence="2">Zhou-2022a</strain>
        <tissue evidence="2">Leaf</tissue>
    </source>
</reference>
<accession>A0AAW2C6P3</accession>
<name>A0AAW2C6P3_9ROSI</name>
<gene>
    <name evidence="2" type="ORF">SO802_023435</name>
</gene>
<dbReference type="AlphaFoldDB" id="A0AAW2C6P3"/>
<dbReference type="EMBL" id="JAZDWU010000008">
    <property type="protein sequence ID" value="KAK9993732.1"/>
    <property type="molecule type" value="Genomic_DNA"/>
</dbReference>
<dbReference type="PANTHER" id="PTHR33116">
    <property type="entry name" value="REVERSE TRANSCRIPTASE ZINC-BINDING DOMAIN-CONTAINING PROTEIN-RELATED-RELATED"/>
    <property type="match status" value="1"/>
</dbReference>
<feature type="domain" description="Reverse transcriptase" evidence="1">
    <location>
        <begin position="27"/>
        <end position="189"/>
    </location>
</feature>
<proteinExistence type="predicted"/>
<dbReference type="InterPro" id="IPR000477">
    <property type="entry name" value="RT_dom"/>
</dbReference>
<organism evidence="2 3">
    <name type="scientific">Lithocarpus litseifolius</name>
    <dbReference type="NCBI Taxonomy" id="425828"/>
    <lineage>
        <taxon>Eukaryota</taxon>
        <taxon>Viridiplantae</taxon>
        <taxon>Streptophyta</taxon>
        <taxon>Embryophyta</taxon>
        <taxon>Tracheophyta</taxon>
        <taxon>Spermatophyta</taxon>
        <taxon>Magnoliopsida</taxon>
        <taxon>eudicotyledons</taxon>
        <taxon>Gunneridae</taxon>
        <taxon>Pentapetalae</taxon>
        <taxon>rosids</taxon>
        <taxon>fabids</taxon>
        <taxon>Fagales</taxon>
        <taxon>Fagaceae</taxon>
        <taxon>Lithocarpus</taxon>
    </lineage>
</organism>
<evidence type="ECO:0000313" key="2">
    <source>
        <dbReference type="EMBL" id="KAK9993732.1"/>
    </source>
</evidence>
<evidence type="ECO:0000259" key="1">
    <source>
        <dbReference type="Pfam" id="PF00078"/>
    </source>
</evidence>
<evidence type="ECO:0000313" key="3">
    <source>
        <dbReference type="Proteomes" id="UP001459277"/>
    </source>
</evidence>
<dbReference type="Proteomes" id="UP001459277">
    <property type="component" value="Unassembled WGS sequence"/>
</dbReference>
<dbReference type="PANTHER" id="PTHR33116:SF78">
    <property type="entry name" value="OS12G0587133 PROTEIN"/>
    <property type="match status" value="1"/>
</dbReference>
<dbReference type="Pfam" id="PF00078">
    <property type="entry name" value="RVT_1"/>
    <property type="match status" value="1"/>
</dbReference>